<sequence>MYMKYEIDYIPNIEWLRYKREFKKYYASLEPKRTIASALGLKLKYSGYFAMIPNAFDIEEHLAQYPVTNYMFVVDNTGHIRSVARNGSLSSSLLFDPDRLIYIIGLISSIPARNKDSITEDGYVSINSTLIRNTFKDYFSYLDYLIRTGVLCTDGQYIQGEKSKGYKFTERYENTPLVRYDYPAFQDKVEAIPQEVYSEEDKNFIANIMYEGCPYLSHWYLTQKLHIDQLTATSYAYGLMQDKLTQGRQSWDINKDKSHGDVIIRKHPLTQYHAALYNINSIAIGDYKVLIDTHVHRLHSSITNMQKDYRNFLTYDGQELVSIDIKNSQPYLACVLLNSMFWHISNDLSLSLYSLPEDIQKSITTVALPLELNKFFSKCSDGEFTPYKQTVADGRMYETIAQVCQTSLHKSINRNEAKTLMFHLLFSSNQGQHDDTTINQMKDIFSTELFPKVALLFKIIKRKYKGVPIKKQHNRLACLLQSIESEIILHRCCKRIWEEGNNQVPVFTIHDSIATTVEHVEWVKMIIEEELTRVIGLPPTLSIEHWNANNNSSSQHNSNIIEE</sequence>
<protein>
    <recommendedName>
        <fullName evidence="3">DNA-directed RNA polymerase</fullName>
    </recommendedName>
</protein>
<accession>A0A6I0SBC9</accession>
<reference evidence="1 2" key="1">
    <citation type="journal article" date="2019" name="Nat. Med.">
        <title>A library of human gut bacterial isolates paired with longitudinal multiomics data enables mechanistic microbiome research.</title>
        <authorList>
            <person name="Poyet M."/>
            <person name="Groussin M."/>
            <person name="Gibbons S.M."/>
            <person name="Avila-Pacheco J."/>
            <person name="Jiang X."/>
            <person name="Kearney S.M."/>
            <person name="Perrotta A.R."/>
            <person name="Berdy B."/>
            <person name="Zhao S."/>
            <person name="Lieberman T.D."/>
            <person name="Swanson P.K."/>
            <person name="Smith M."/>
            <person name="Roesemann S."/>
            <person name="Alexander J.E."/>
            <person name="Rich S.A."/>
            <person name="Livny J."/>
            <person name="Vlamakis H."/>
            <person name="Clish C."/>
            <person name="Bullock K."/>
            <person name="Deik A."/>
            <person name="Scott J."/>
            <person name="Pierce K.A."/>
            <person name="Xavier R.J."/>
            <person name="Alm E.J."/>
        </authorList>
    </citation>
    <scope>NUCLEOTIDE SEQUENCE [LARGE SCALE GENOMIC DNA]</scope>
    <source>
        <strain evidence="1 2">BIOML-A156</strain>
    </source>
</reference>
<organism evidence="1 2">
    <name type="scientific">Bacteroides thetaiotaomicron</name>
    <dbReference type="NCBI Taxonomy" id="818"/>
    <lineage>
        <taxon>Bacteria</taxon>
        <taxon>Pseudomonadati</taxon>
        <taxon>Bacteroidota</taxon>
        <taxon>Bacteroidia</taxon>
        <taxon>Bacteroidales</taxon>
        <taxon>Bacteroidaceae</taxon>
        <taxon>Bacteroides</taxon>
    </lineage>
</organism>
<evidence type="ECO:0000313" key="1">
    <source>
        <dbReference type="EMBL" id="KAB4478032.1"/>
    </source>
</evidence>
<proteinExistence type="predicted"/>
<name>A0A6I0SBC9_BACT4</name>
<dbReference type="Proteomes" id="UP000488521">
    <property type="component" value="Unassembled WGS sequence"/>
</dbReference>
<dbReference type="AlphaFoldDB" id="A0A6I0SBC9"/>
<gene>
    <name evidence="1" type="ORF">GAN59_03725</name>
</gene>
<dbReference type="EMBL" id="WCRS01000002">
    <property type="protein sequence ID" value="KAB4478032.1"/>
    <property type="molecule type" value="Genomic_DNA"/>
</dbReference>
<comment type="caution">
    <text evidence="1">The sequence shown here is derived from an EMBL/GenBank/DDBJ whole genome shotgun (WGS) entry which is preliminary data.</text>
</comment>
<evidence type="ECO:0000313" key="2">
    <source>
        <dbReference type="Proteomes" id="UP000488521"/>
    </source>
</evidence>
<evidence type="ECO:0008006" key="3">
    <source>
        <dbReference type="Google" id="ProtNLM"/>
    </source>
</evidence>